<evidence type="ECO:0000313" key="6">
    <source>
        <dbReference type="Proteomes" id="UP001219518"/>
    </source>
</evidence>
<feature type="region of interest" description="Disordered" evidence="2">
    <location>
        <begin position="823"/>
        <end position="859"/>
    </location>
</feature>
<feature type="region of interest" description="Disordered" evidence="2">
    <location>
        <begin position="151"/>
        <end position="310"/>
    </location>
</feature>
<feature type="compositionally biased region" description="Low complexity" evidence="2">
    <location>
        <begin position="1002"/>
        <end position="1018"/>
    </location>
</feature>
<dbReference type="Pfam" id="PF14075">
    <property type="entry name" value="UBN_AB"/>
    <property type="match status" value="1"/>
</dbReference>
<feature type="region of interest" description="Disordered" evidence="2">
    <location>
        <begin position="1230"/>
        <end position="1263"/>
    </location>
</feature>
<feature type="compositionally biased region" description="Basic and acidic residues" evidence="2">
    <location>
        <begin position="214"/>
        <end position="229"/>
    </location>
</feature>
<dbReference type="Pfam" id="PF08729">
    <property type="entry name" value="HUN"/>
    <property type="match status" value="1"/>
</dbReference>
<feature type="compositionally biased region" description="Polar residues" evidence="2">
    <location>
        <begin position="972"/>
        <end position="1001"/>
    </location>
</feature>
<feature type="compositionally biased region" description="Acidic residues" evidence="2">
    <location>
        <begin position="113"/>
        <end position="129"/>
    </location>
</feature>
<dbReference type="EMBL" id="JAHWGI010000870">
    <property type="protein sequence ID" value="KAK3918087.1"/>
    <property type="molecule type" value="Genomic_DNA"/>
</dbReference>
<dbReference type="PANTHER" id="PTHR21669">
    <property type="entry name" value="CAPZ-INTERACTING PROTEIN AND RELATED PROTEINS"/>
    <property type="match status" value="1"/>
</dbReference>
<feature type="compositionally biased region" description="Acidic residues" evidence="2">
    <location>
        <begin position="192"/>
        <end position="213"/>
    </location>
</feature>
<accession>A0AAE1HB20</accession>
<dbReference type="GO" id="GO:0005634">
    <property type="term" value="C:nucleus"/>
    <property type="evidence" value="ECO:0007669"/>
    <property type="project" value="TreeGrafter"/>
</dbReference>
<feature type="region of interest" description="Disordered" evidence="2">
    <location>
        <begin position="486"/>
        <end position="508"/>
    </location>
</feature>
<feature type="compositionally biased region" description="Basic and acidic residues" evidence="2">
    <location>
        <begin position="260"/>
        <end position="303"/>
    </location>
</feature>
<feature type="compositionally biased region" description="Polar residues" evidence="2">
    <location>
        <begin position="1230"/>
        <end position="1252"/>
    </location>
</feature>
<feature type="compositionally biased region" description="Low complexity" evidence="2">
    <location>
        <begin position="1253"/>
        <end position="1263"/>
    </location>
</feature>
<feature type="region of interest" description="Disordered" evidence="2">
    <location>
        <begin position="324"/>
        <end position="367"/>
    </location>
</feature>
<dbReference type="InterPro" id="IPR026947">
    <property type="entry name" value="UBN_middle_dom"/>
</dbReference>
<feature type="compositionally biased region" description="Low complexity" evidence="2">
    <location>
        <begin position="180"/>
        <end position="191"/>
    </location>
</feature>
<feature type="region of interest" description="Disordered" evidence="2">
    <location>
        <begin position="893"/>
        <end position="927"/>
    </location>
</feature>
<feature type="compositionally biased region" description="Low complexity" evidence="2">
    <location>
        <begin position="769"/>
        <end position="804"/>
    </location>
</feature>
<name>A0AAE1HB20_9NEOP</name>
<feature type="domain" description="Hpc2-related" evidence="3">
    <location>
        <begin position="98"/>
        <end position="147"/>
    </location>
</feature>
<feature type="region of interest" description="Disordered" evidence="2">
    <location>
        <begin position="751"/>
        <end position="805"/>
    </location>
</feature>
<dbReference type="GO" id="GO:0006325">
    <property type="term" value="P:chromatin organization"/>
    <property type="evidence" value="ECO:0007669"/>
    <property type="project" value="TreeGrafter"/>
</dbReference>
<feature type="compositionally biased region" description="Low complexity" evidence="2">
    <location>
        <begin position="492"/>
        <end position="501"/>
    </location>
</feature>
<evidence type="ECO:0000313" key="5">
    <source>
        <dbReference type="EMBL" id="KAK3918087.1"/>
    </source>
</evidence>
<feature type="compositionally biased region" description="Polar residues" evidence="2">
    <location>
        <begin position="1045"/>
        <end position="1056"/>
    </location>
</feature>
<feature type="region of interest" description="Disordered" evidence="2">
    <location>
        <begin position="56"/>
        <end position="78"/>
    </location>
</feature>
<feature type="compositionally biased region" description="Polar residues" evidence="2">
    <location>
        <begin position="1114"/>
        <end position="1137"/>
    </location>
</feature>
<feature type="domain" description="Ubinuclein middle" evidence="4">
    <location>
        <begin position="366"/>
        <end position="570"/>
    </location>
</feature>
<evidence type="ECO:0000256" key="2">
    <source>
        <dbReference type="SAM" id="MobiDB-lite"/>
    </source>
</evidence>
<proteinExistence type="predicted"/>
<feature type="region of interest" description="Disordered" evidence="2">
    <location>
        <begin position="1"/>
        <end position="23"/>
    </location>
</feature>
<feature type="region of interest" description="Disordered" evidence="2">
    <location>
        <begin position="109"/>
        <end position="138"/>
    </location>
</feature>
<keyword evidence="6" id="KW-1185">Reference proteome</keyword>
<gene>
    <name evidence="5" type="ORF">KUF71_026307</name>
</gene>
<feature type="compositionally biased region" description="Low complexity" evidence="2">
    <location>
        <begin position="956"/>
        <end position="971"/>
    </location>
</feature>
<feature type="compositionally biased region" description="Basic and acidic residues" evidence="2">
    <location>
        <begin position="1086"/>
        <end position="1102"/>
    </location>
</feature>
<feature type="region of interest" description="Disordered" evidence="2">
    <location>
        <begin position="640"/>
        <end position="664"/>
    </location>
</feature>
<evidence type="ECO:0000259" key="3">
    <source>
        <dbReference type="Pfam" id="PF08729"/>
    </source>
</evidence>
<feature type="compositionally biased region" description="Low complexity" evidence="2">
    <location>
        <begin position="1057"/>
        <end position="1082"/>
    </location>
</feature>
<evidence type="ECO:0000259" key="4">
    <source>
        <dbReference type="Pfam" id="PF14075"/>
    </source>
</evidence>
<keyword evidence="1" id="KW-0597">Phosphoprotein</keyword>
<reference evidence="5" key="1">
    <citation type="submission" date="2021-07" db="EMBL/GenBank/DDBJ databases">
        <authorList>
            <person name="Catto M.A."/>
            <person name="Jacobson A."/>
            <person name="Kennedy G."/>
            <person name="Labadie P."/>
            <person name="Hunt B.G."/>
            <person name="Srinivasan R."/>
        </authorList>
    </citation>
    <scope>NUCLEOTIDE SEQUENCE</scope>
    <source>
        <strain evidence="5">PL_HMW_Pooled</strain>
        <tissue evidence="5">Head</tissue>
    </source>
</reference>
<sequence>MSDGKRVALQSLGPGKKDKKCKTTPTTIRLNLSLPTCNSDTFADFNYNSLILHERRKKEKTKEKEKVNGLDPYASDDEDDLRQIARSFESKYGTPKKKCRRLEDYTELGTGYDENDSFIDNTDAYDEVVPEDKTPELDGFYINKGHLVLKQVDGPSSSEDSSSDESEGPPNSKSQKRPLSSESESSTSGSSDDSDDSEGSDESDDSDEDAESEDAQKEVKTSPKEEKGNGHITSPPPKKLKLGDFTLHKKVKNKTISGEPVKKSASEKDQNEKRVKLDANEKELVDKRPKFDTSDREQNEKQSKLASEGVKRISSIDAAIEAVARGEDSKESGIAESKSHSGSSDDSEMEETHRDDETGGFIAPPLPEDLPDNIIKCISDLKELALKNRTLGKQQFFTPAVNALLLRFEKLMKFVPRDKKGAIYDHLECFVPCRKETLLKRGKALLLESVETGYKEPLLKLKTGIDSLMPNALERYQIMCRKYDSSRASETPSDPSDPAKPSSEKTKIPRRRFPWTEELKELLCLAVRKRRMYFGIVKQKGEVWDDHLKEFLKNDVLPMWQTGWMKVPTLLDILCKMAGDLLQFKPSSPGVTFKESSSMPIYQKAYVVPNSKPLVSVNHQNLNCSTSLISSCDSIVKSTESHQNGTKTTPSSNSVQPSALPPVSQASPLDLLDSEIVQCIRTSLANSLVSVTPVQTSSNNNQGGNASIDGISKARNAPLSSSTIRKPLNSSVDIINLQTNGMDASVEFVQKKRPPSQSGAKHHAHQTITSDLQDLSKSQSSSSVSNVTSQASHTPLSLTTSSTHNSIKVSSVSAINLKLSGAQSQSQLPQPLNQAQTSSSKSPVSQPSKAHNQVLSVSSNSVHHASSTFNSQSVISQGLEPSSLGVSSSLTITPVKPSSSNNSYYQQAKGSGHSNASNTNSSVSLGNSNIRSDVIVTPSNSSTMPHIKSTSVNYSTNNVSSVSTSNNYSSSHQSGTNFSTSHSGSATNLTNTHGVNVSNYQSSHGTSNNSYSSSMANSDGRHHRQVNISDTQPVKHIPADKNTFAQPSRNQAANMWSSSVPVDISRSSSSSPSSVKSVTPSPEKALVSRKDRILQDSRERAGNDPAMPILSGPYRSSSVTSEQTNTLRNQPQAKATPQNLSWDDELFEDLLKMPSTIPLNTPKVSTASLDNYKHTHPILEPQRGDNIINKSSLDSLRAKNMTPISEPQRANVVMQTSNAHSISKLSSIAYTQQSRDSPRTNTIMSNHGMQRPSSAKSTSSNSDSIRTNVVMATPHFQEPLKDEMSDILAGIPTQMISRTDHYTITNSMPSHNSKRRNLPEISDVDLDLAMRAGVPTSSASRVDTKAAMSKHEESLQKAQELAMRGILMSRTNCDGNYMEEPWNGAPVKKAVSNKSSNDISDQRLSGMGTYSSTLSMTGLDGMGLGLPSHLVGYQNDYQRHLFSSSSKNTGANDHRPL</sequence>
<protein>
    <submittedName>
        <fullName evidence="5">Ubinuclein-2</fullName>
    </submittedName>
</protein>
<evidence type="ECO:0000256" key="1">
    <source>
        <dbReference type="ARBA" id="ARBA00022553"/>
    </source>
</evidence>
<comment type="caution">
    <text evidence="5">The sequence shown here is derived from an EMBL/GenBank/DDBJ whole genome shotgun (WGS) entry which is preliminary data.</text>
</comment>
<dbReference type="InterPro" id="IPR014840">
    <property type="entry name" value="HRD"/>
</dbReference>
<reference evidence="5" key="2">
    <citation type="journal article" date="2023" name="BMC Genomics">
        <title>Pest status, molecular evolution, and epigenetic factors derived from the genome assembly of Frankliniella fusca, a thysanopteran phytovirus vector.</title>
        <authorList>
            <person name="Catto M.A."/>
            <person name="Labadie P.E."/>
            <person name="Jacobson A.L."/>
            <person name="Kennedy G.G."/>
            <person name="Srinivasan R."/>
            <person name="Hunt B.G."/>
        </authorList>
    </citation>
    <scope>NUCLEOTIDE SEQUENCE</scope>
    <source>
        <strain evidence="5">PL_HMW_Pooled</strain>
    </source>
</reference>
<feature type="region of interest" description="Disordered" evidence="2">
    <location>
        <begin position="1045"/>
        <end position="1137"/>
    </location>
</feature>
<dbReference type="PANTHER" id="PTHR21669:SF28">
    <property type="entry name" value="YEMANUCLEIN"/>
    <property type="match status" value="1"/>
</dbReference>
<feature type="compositionally biased region" description="Polar residues" evidence="2">
    <location>
        <begin position="640"/>
        <end position="657"/>
    </location>
</feature>
<organism evidence="5 6">
    <name type="scientific">Frankliniella fusca</name>
    <dbReference type="NCBI Taxonomy" id="407009"/>
    <lineage>
        <taxon>Eukaryota</taxon>
        <taxon>Metazoa</taxon>
        <taxon>Ecdysozoa</taxon>
        <taxon>Arthropoda</taxon>
        <taxon>Hexapoda</taxon>
        <taxon>Insecta</taxon>
        <taxon>Pterygota</taxon>
        <taxon>Neoptera</taxon>
        <taxon>Paraneoptera</taxon>
        <taxon>Thysanoptera</taxon>
        <taxon>Terebrantia</taxon>
        <taxon>Thripoidea</taxon>
        <taxon>Thripidae</taxon>
        <taxon>Frankliniella</taxon>
    </lineage>
</organism>
<feature type="compositionally biased region" description="Basic and acidic residues" evidence="2">
    <location>
        <begin position="324"/>
        <end position="339"/>
    </location>
</feature>
<feature type="region of interest" description="Disordered" evidence="2">
    <location>
        <begin position="956"/>
        <end position="1024"/>
    </location>
</feature>
<dbReference type="Proteomes" id="UP001219518">
    <property type="component" value="Unassembled WGS sequence"/>
</dbReference>